<feature type="domain" description="Tetrapyrrole methylase" evidence="7">
    <location>
        <begin position="14"/>
        <end position="213"/>
    </location>
</feature>
<evidence type="ECO:0000256" key="4">
    <source>
        <dbReference type="ARBA" id="ARBA00022679"/>
    </source>
</evidence>
<proteinExistence type="inferred from homology"/>
<comment type="similarity">
    <text evidence="6">Belongs to the methyltransferase superfamily. RsmI family.</text>
</comment>
<dbReference type="CDD" id="cd11648">
    <property type="entry name" value="RsmI"/>
    <property type="match status" value="1"/>
</dbReference>
<dbReference type="Gene3D" id="3.40.1010.10">
    <property type="entry name" value="Cobalt-precorrin-4 Transmethylase, Domain 1"/>
    <property type="match status" value="1"/>
</dbReference>
<dbReference type="InterPro" id="IPR035996">
    <property type="entry name" value="4pyrrol_Methylase_sf"/>
</dbReference>
<dbReference type="InterPro" id="IPR014776">
    <property type="entry name" value="4pyrrole_Mease_sub2"/>
</dbReference>
<keyword evidence="3 6" id="KW-0489">Methyltransferase</keyword>
<keyword evidence="1 6" id="KW-0963">Cytoplasm</keyword>
<dbReference type="PANTHER" id="PTHR46111:SF1">
    <property type="entry name" value="RIBOSOMAL RNA SMALL SUBUNIT METHYLTRANSFERASE I"/>
    <property type="match status" value="1"/>
</dbReference>
<organism evidence="8 9">
    <name type="scientific">Sulfobacillus benefaciens</name>
    <dbReference type="NCBI Taxonomy" id="453960"/>
    <lineage>
        <taxon>Bacteria</taxon>
        <taxon>Bacillati</taxon>
        <taxon>Bacillota</taxon>
        <taxon>Clostridia</taxon>
        <taxon>Eubacteriales</taxon>
        <taxon>Clostridiales Family XVII. Incertae Sedis</taxon>
        <taxon>Sulfobacillus</taxon>
    </lineage>
</organism>
<dbReference type="PIRSF" id="PIRSF005917">
    <property type="entry name" value="MTase_YraL"/>
    <property type="match status" value="1"/>
</dbReference>
<dbReference type="SUPFAM" id="SSF53790">
    <property type="entry name" value="Tetrapyrrole methylase"/>
    <property type="match status" value="1"/>
</dbReference>
<dbReference type="Proteomes" id="UP000242972">
    <property type="component" value="Unassembled WGS sequence"/>
</dbReference>
<dbReference type="GO" id="GO:0005737">
    <property type="term" value="C:cytoplasm"/>
    <property type="evidence" value="ECO:0007669"/>
    <property type="project" value="UniProtKB-SubCell"/>
</dbReference>
<evidence type="ECO:0000313" key="8">
    <source>
        <dbReference type="EMBL" id="PSR33593.1"/>
    </source>
</evidence>
<evidence type="ECO:0000256" key="5">
    <source>
        <dbReference type="ARBA" id="ARBA00022691"/>
    </source>
</evidence>
<dbReference type="PANTHER" id="PTHR46111">
    <property type="entry name" value="RIBOSOMAL RNA SMALL SUBUNIT METHYLTRANSFERASE I"/>
    <property type="match status" value="1"/>
</dbReference>
<keyword evidence="4 6" id="KW-0808">Transferase</keyword>
<accession>A0A2T2XGG8</accession>
<evidence type="ECO:0000259" key="7">
    <source>
        <dbReference type="Pfam" id="PF00590"/>
    </source>
</evidence>
<dbReference type="NCBIfam" id="TIGR00096">
    <property type="entry name" value="16S rRNA (cytidine(1402)-2'-O)-methyltransferase"/>
    <property type="match status" value="1"/>
</dbReference>
<dbReference type="GO" id="GO:0070677">
    <property type="term" value="F:rRNA (cytosine-2'-O-)-methyltransferase activity"/>
    <property type="evidence" value="ECO:0007669"/>
    <property type="project" value="UniProtKB-UniRule"/>
</dbReference>
<evidence type="ECO:0000256" key="1">
    <source>
        <dbReference type="ARBA" id="ARBA00022490"/>
    </source>
</evidence>
<gene>
    <name evidence="6 8" type="primary">rsmI</name>
    <name evidence="8" type="ORF">C7B46_09320</name>
</gene>
<dbReference type="InterPro" id="IPR014777">
    <property type="entry name" value="4pyrrole_Mease_sub1"/>
</dbReference>
<name>A0A2T2XGG8_9FIRM</name>
<evidence type="ECO:0000313" key="9">
    <source>
        <dbReference type="Proteomes" id="UP000242972"/>
    </source>
</evidence>
<comment type="caution">
    <text evidence="8">The sequence shown here is derived from an EMBL/GenBank/DDBJ whole genome shotgun (WGS) entry which is preliminary data.</text>
</comment>
<comment type="catalytic activity">
    <reaction evidence="6">
        <text>cytidine(1402) in 16S rRNA + S-adenosyl-L-methionine = 2'-O-methylcytidine(1402) in 16S rRNA + S-adenosyl-L-homocysteine + H(+)</text>
        <dbReference type="Rhea" id="RHEA:42924"/>
        <dbReference type="Rhea" id="RHEA-COMP:10285"/>
        <dbReference type="Rhea" id="RHEA-COMP:10286"/>
        <dbReference type="ChEBI" id="CHEBI:15378"/>
        <dbReference type="ChEBI" id="CHEBI:57856"/>
        <dbReference type="ChEBI" id="CHEBI:59789"/>
        <dbReference type="ChEBI" id="CHEBI:74495"/>
        <dbReference type="ChEBI" id="CHEBI:82748"/>
        <dbReference type="EC" id="2.1.1.198"/>
    </reaction>
</comment>
<dbReference type="Gene3D" id="3.30.950.10">
    <property type="entry name" value="Methyltransferase, Cobalt-precorrin-4 Transmethylase, Domain 2"/>
    <property type="match status" value="1"/>
</dbReference>
<reference evidence="8 9" key="1">
    <citation type="journal article" date="2014" name="BMC Genomics">
        <title>Comparison of environmental and isolate Sulfobacillus genomes reveals diverse carbon, sulfur, nitrogen, and hydrogen metabolisms.</title>
        <authorList>
            <person name="Justice N.B."/>
            <person name="Norman A."/>
            <person name="Brown C.T."/>
            <person name="Singh A."/>
            <person name="Thomas B.C."/>
            <person name="Banfield J.F."/>
        </authorList>
    </citation>
    <scope>NUCLEOTIDE SEQUENCE [LARGE SCALE GENOMIC DNA]</scope>
    <source>
        <strain evidence="8">AMDSBA4</strain>
    </source>
</reference>
<dbReference type="InterPro" id="IPR008189">
    <property type="entry name" value="rRNA_ssu_MeTfrase_I"/>
</dbReference>
<keyword evidence="5 6" id="KW-0949">S-adenosyl-L-methionine</keyword>
<dbReference type="AlphaFoldDB" id="A0A2T2XGG8"/>
<comment type="subcellular location">
    <subcellularLocation>
        <location evidence="6">Cytoplasm</location>
    </subcellularLocation>
</comment>
<evidence type="ECO:0000256" key="3">
    <source>
        <dbReference type="ARBA" id="ARBA00022603"/>
    </source>
</evidence>
<dbReference type="EMBL" id="PXYW01000018">
    <property type="protein sequence ID" value="PSR33593.1"/>
    <property type="molecule type" value="Genomic_DNA"/>
</dbReference>
<dbReference type="HAMAP" id="MF_01877">
    <property type="entry name" value="16SrRNA_methyltr_I"/>
    <property type="match status" value="1"/>
</dbReference>
<evidence type="ECO:0000256" key="6">
    <source>
        <dbReference type="HAMAP-Rule" id="MF_01877"/>
    </source>
</evidence>
<sequence length="284" mass="31756">MVQDNVRWVDSGVLYVVGTPIGNLHDWSPRAIQVLREADLILCEDTRVTGLLCHQFQIETPLLSFHEHNTQSRIPQIAVRLASGEAIALVSDRGMPGLSDPGQELVDYLWKTGGRVSVIPGPTAALTAFVASGFPAPFTFWGFLPRSGKERRIALAVIGETAHTGIIYEAPHHLKKTLADLVATGNDARTVMLAREMTKQYEEFWRGPLSQLAEFDREWRGEIVLVIGPKGPEPVFEPEWNDLRLRVLDLVAEGIPKKEAIRRIASEFSLSKRELYHFVVSQED</sequence>
<protein>
    <recommendedName>
        <fullName evidence="6">Ribosomal RNA small subunit methyltransferase I</fullName>
        <ecNumber evidence="6">2.1.1.198</ecNumber>
    </recommendedName>
    <alternativeName>
        <fullName evidence="6">16S rRNA 2'-O-ribose C1402 methyltransferase</fullName>
    </alternativeName>
    <alternativeName>
        <fullName evidence="6">rRNA (cytidine-2'-O-)-methyltransferase RsmI</fullName>
    </alternativeName>
</protein>
<dbReference type="InterPro" id="IPR000878">
    <property type="entry name" value="4pyrrol_Mease"/>
</dbReference>
<keyword evidence="2 6" id="KW-0698">rRNA processing</keyword>
<comment type="function">
    <text evidence="6">Catalyzes the 2'-O-methylation of the ribose of cytidine 1402 (C1402) in 16S rRNA.</text>
</comment>
<dbReference type="Pfam" id="PF00590">
    <property type="entry name" value="TP_methylase"/>
    <property type="match status" value="1"/>
</dbReference>
<dbReference type="EC" id="2.1.1.198" evidence="6"/>
<evidence type="ECO:0000256" key="2">
    <source>
        <dbReference type="ARBA" id="ARBA00022552"/>
    </source>
</evidence>